<feature type="region of interest" description="Disordered" evidence="3">
    <location>
        <begin position="1"/>
        <end position="61"/>
    </location>
</feature>
<dbReference type="InterPro" id="IPR050065">
    <property type="entry name" value="GlmU-like"/>
</dbReference>
<dbReference type="InterPro" id="IPR013761">
    <property type="entry name" value="SAM/pointed_sf"/>
</dbReference>
<name>A0A8J2X5A2_9STRA</name>
<dbReference type="Gene3D" id="1.10.150.50">
    <property type="entry name" value="Transcription Factor, Ets-1"/>
    <property type="match status" value="1"/>
</dbReference>
<dbReference type="SUPFAM" id="SSF53448">
    <property type="entry name" value="Nucleotide-diphospho-sugar transferases"/>
    <property type="match status" value="1"/>
</dbReference>
<evidence type="ECO:0000259" key="4">
    <source>
        <dbReference type="Pfam" id="PF12804"/>
    </source>
</evidence>
<accession>A0A8J2X5A2</accession>
<proteinExistence type="predicted"/>
<dbReference type="AlphaFoldDB" id="A0A8J2X5A2"/>
<keyword evidence="6" id="KW-1185">Reference proteome</keyword>
<keyword evidence="1" id="KW-0808">Transferase</keyword>
<dbReference type="OrthoDB" id="10260017at2759"/>
<dbReference type="CDD" id="cd09487">
    <property type="entry name" value="SAM_superfamily"/>
    <property type="match status" value="1"/>
</dbReference>
<dbReference type="Gene3D" id="3.90.550.10">
    <property type="entry name" value="Spore Coat Polysaccharide Biosynthesis Protein SpsA, Chain A"/>
    <property type="match status" value="1"/>
</dbReference>
<dbReference type="GO" id="GO:0016779">
    <property type="term" value="F:nucleotidyltransferase activity"/>
    <property type="evidence" value="ECO:0007669"/>
    <property type="project" value="UniProtKB-KW"/>
</dbReference>
<dbReference type="InterPro" id="IPR025877">
    <property type="entry name" value="MobA-like_NTP_Trfase"/>
</dbReference>
<sequence length="1215" mass="130655">MRRPPPPPGRASDGRVSPRGYQRGSAEQAPAPPERSRRERPPTPPYDRSRQRPPARGPAPVLLRNKEVDALYELLGWVQEALEGANVPWTLTGGSALGAIRSESILFCDDDIDIAIVGRPNVGKARGALKAIRGAYYQDAGGRKGLPWDRIRHKSSPKAWVDVFLLVEYASLDELRKAVSTKRNGEPQATDEIERATQFCASLPSDAWPLYHFGELDRRGGAGLAIRRWPREVILRNEDTWTNTNFGPLKNVPMPPKPLSYVVRAFGEDCMAVYYVEPDAHGPEHKVSAVKRKQPLREEHYKPVMPFSRSRRSSSTHDRAVLKTKLAILARKEGIPPPPLEAVLVASNGPRGEALSSEFADAIIYRYQVGWGASIDANACVEAAKARGCRFVAVAAAEADLGGSGPQRSLRHACTSNGVELGVFGLGHTGSMGGRANDTNGPLLDALLAAKGYRRWIGVGESAEGLFVPLPPRNTLIAPAGGFMATYVDKGPLAGLGVRVTTHQRTSANHAQYFAAQWPPAPSVPRASDYLVVLCAGIGSRLGLGAKCCVDVGGASIFQRLCRHAKRNAVRALVVVVGYESEKVADHCREACAAVGLPKPAIISNEEYSNTNTAKSLLCAVRAVPALAQTGFLLVDGDLLVGDGAFDAVARFPGTCAAVARPSPLEFSCDDAEAVRAHVDDDVVIAIGKQVPPNAQGECVGLYSITGESFGEAQLDLFLENASDQDYYEDAFHASLVDNDRLDMRVIDVTGMGCVEIDTPTDLETARSLAGGGIGETLRRLGGIQALVKRIGLEQVAPLLANEDIDEDTLPLLKADDLVEAGLEAKDAKRLTTAVASLPPPSSSNDSFSLQNVTRALDEAKESADLGSAKPYVDFLARVIRQLGGKAQSARLGDVCKAEDPETYAVIKTNFDGLRGLLERFPTHFRMHHDRPMNHVSVCGEAAKPQPEDARPLKPTHPVKVEVTEPSSPADEENVIRNVVDILTTASDKALTAVDLGNALIQRVGMDTLARVKATHGGLLTFLELDRRSKMANVRILWVPKNDVVYLEHSTADDINQGGGELRAAAPSFCPQGPTTTTIEPPRTIEHAPIGKPNIQPGAPSSLIPKDPGLFPAPPTEGVARQLELLTADGYAPTQAWPCSRDDAPIIKCVLDCMRAQAPKASTLHKIRAYLRGVYKLPVTVKSVPLRALLTAYPGNFVFLTATSLGERGQKIIAL</sequence>
<dbReference type="PANTHER" id="PTHR43584">
    <property type="entry name" value="NUCLEOTIDYL TRANSFERASE"/>
    <property type="match status" value="1"/>
</dbReference>
<keyword evidence="2" id="KW-0548">Nucleotidyltransferase</keyword>
<evidence type="ECO:0000256" key="3">
    <source>
        <dbReference type="SAM" id="MobiDB-lite"/>
    </source>
</evidence>
<dbReference type="Pfam" id="PF12804">
    <property type="entry name" value="NTP_transf_3"/>
    <property type="match status" value="1"/>
</dbReference>
<protein>
    <recommendedName>
        <fullName evidence="4">MobA-like NTP transferase domain-containing protein</fullName>
    </recommendedName>
</protein>
<evidence type="ECO:0000313" key="5">
    <source>
        <dbReference type="EMBL" id="CAH0380314.1"/>
    </source>
</evidence>
<organism evidence="5 6">
    <name type="scientific">Pelagomonas calceolata</name>
    <dbReference type="NCBI Taxonomy" id="35677"/>
    <lineage>
        <taxon>Eukaryota</taxon>
        <taxon>Sar</taxon>
        <taxon>Stramenopiles</taxon>
        <taxon>Ochrophyta</taxon>
        <taxon>Pelagophyceae</taxon>
        <taxon>Pelagomonadales</taxon>
        <taxon>Pelagomonadaceae</taxon>
        <taxon>Pelagomonas</taxon>
    </lineage>
</organism>
<dbReference type="Proteomes" id="UP000789595">
    <property type="component" value="Unassembled WGS sequence"/>
</dbReference>
<reference evidence="5" key="1">
    <citation type="submission" date="2021-11" db="EMBL/GenBank/DDBJ databases">
        <authorList>
            <consortium name="Genoscope - CEA"/>
            <person name="William W."/>
        </authorList>
    </citation>
    <scope>NUCLEOTIDE SEQUENCE</scope>
</reference>
<dbReference type="PANTHER" id="PTHR43584:SF8">
    <property type="entry name" value="N-ACETYLMURAMATE ALPHA-1-PHOSPHATE URIDYLYLTRANSFERASE"/>
    <property type="match status" value="1"/>
</dbReference>
<comment type="caution">
    <text evidence="5">The sequence shown here is derived from an EMBL/GenBank/DDBJ whole genome shotgun (WGS) entry which is preliminary data.</text>
</comment>
<dbReference type="EMBL" id="CAKKNE010000006">
    <property type="protein sequence ID" value="CAH0380314.1"/>
    <property type="molecule type" value="Genomic_DNA"/>
</dbReference>
<gene>
    <name evidence="5" type="ORF">PECAL_6P19580</name>
</gene>
<feature type="domain" description="MobA-like NTP transferase" evidence="4">
    <location>
        <begin position="532"/>
        <end position="639"/>
    </location>
</feature>
<evidence type="ECO:0000256" key="2">
    <source>
        <dbReference type="ARBA" id="ARBA00022695"/>
    </source>
</evidence>
<evidence type="ECO:0000313" key="6">
    <source>
        <dbReference type="Proteomes" id="UP000789595"/>
    </source>
</evidence>
<dbReference type="InterPro" id="IPR029044">
    <property type="entry name" value="Nucleotide-diphossugar_trans"/>
</dbReference>
<evidence type="ECO:0000256" key="1">
    <source>
        <dbReference type="ARBA" id="ARBA00022679"/>
    </source>
</evidence>